<feature type="domain" description="NAD-dependent epimerase/dehydratase" evidence="1">
    <location>
        <begin position="3"/>
        <end position="211"/>
    </location>
</feature>
<protein>
    <submittedName>
        <fullName evidence="2">SDR family oxidoreductase</fullName>
    </submittedName>
</protein>
<dbReference type="CDD" id="cd05262">
    <property type="entry name" value="SDR_a7"/>
    <property type="match status" value="1"/>
</dbReference>
<proteinExistence type="predicted"/>
<dbReference type="EMBL" id="CP068047">
    <property type="protein sequence ID" value="QQR37221.1"/>
    <property type="molecule type" value="Genomic_DNA"/>
</dbReference>
<dbReference type="InterPro" id="IPR051783">
    <property type="entry name" value="NAD(P)-dependent_oxidoreduct"/>
</dbReference>
<gene>
    <name evidence="2" type="ORF">JI749_06310</name>
</gene>
<name>A0ABX7BZG6_9HYPH</name>
<dbReference type="PANTHER" id="PTHR48079:SF9">
    <property type="entry name" value="PUTATIVE-RELATED"/>
    <property type="match status" value="1"/>
</dbReference>
<accession>A0ABX7BZG6</accession>
<organism evidence="2 3">
    <name type="scientific">Devosia oryziradicis</name>
    <dbReference type="NCBI Taxonomy" id="2801335"/>
    <lineage>
        <taxon>Bacteria</taxon>
        <taxon>Pseudomonadati</taxon>
        <taxon>Pseudomonadota</taxon>
        <taxon>Alphaproteobacteria</taxon>
        <taxon>Hyphomicrobiales</taxon>
        <taxon>Devosiaceae</taxon>
        <taxon>Devosia</taxon>
    </lineage>
</organism>
<evidence type="ECO:0000313" key="2">
    <source>
        <dbReference type="EMBL" id="QQR37221.1"/>
    </source>
</evidence>
<dbReference type="SUPFAM" id="SSF51735">
    <property type="entry name" value="NAD(P)-binding Rossmann-fold domains"/>
    <property type="match status" value="1"/>
</dbReference>
<reference evidence="2 3" key="1">
    <citation type="submission" date="2021-01" db="EMBL/GenBank/DDBJ databases">
        <title>Genome seq and assembly of Devosia sp. G19.</title>
        <authorList>
            <person name="Chhetri G."/>
        </authorList>
    </citation>
    <scope>NUCLEOTIDE SEQUENCE [LARGE SCALE GENOMIC DNA]</scope>
    <source>
        <strain evidence="2 3">G19</strain>
    </source>
</reference>
<dbReference type="PANTHER" id="PTHR48079">
    <property type="entry name" value="PROTEIN YEEZ"/>
    <property type="match status" value="1"/>
</dbReference>
<dbReference type="Proteomes" id="UP000595460">
    <property type="component" value="Chromosome"/>
</dbReference>
<dbReference type="InterPro" id="IPR001509">
    <property type="entry name" value="Epimerase_deHydtase"/>
</dbReference>
<dbReference type="InterPro" id="IPR036291">
    <property type="entry name" value="NAD(P)-bd_dom_sf"/>
</dbReference>
<dbReference type="Pfam" id="PF01370">
    <property type="entry name" value="Epimerase"/>
    <property type="match status" value="1"/>
</dbReference>
<sequence length="298" mass="31364">MRVFITGASGWIGSGVVRELRANGHKPVGLARSDKAAASIAENGGEVMRGDLDDLASLQKGAREADAVLHLANKHDWGNPTESDRAERAAVQAMAEALANTGKPFMVTNAMSGLVEGRPVLETDASPAHGPRSDRGGSENLALEYLHRGVRTNIIRFPPTVHGEGDWGFITFLVHAARRTGVSAYVGDGSSVWSAVHRSDAARLIRLGLERAAPGIRLHAVAEQAIPTRAIADALGQSLGLPVASVPLEKADAHFGIVGSFFSTSLTGSSELTRRMVDWVPTGPSLLEDILSGSYAAP</sequence>
<keyword evidence="3" id="KW-1185">Reference proteome</keyword>
<dbReference type="Gene3D" id="3.40.50.720">
    <property type="entry name" value="NAD(P)-binding Rossmann-like Domain"/>
    <property type="match status" value="1"/>
</dbReference>
<evidence type="ECO:0000259" key="1">
    <source>
        <dbReference type="Pfam" id="PF01370"/>
    </source>
</evidence>
<dbReference type="RefSeq" id="WP_201660935.1">
    <property type="nucleotide sequence ID" value="NZ_CP068047.1"/>
</dbReference>
<evidence type="ECO:0000313" key="3">
    <source>
        <dbReference type="Proteomes" id="UP000595460"/>
    </source>
</evidence>